<dbReference type="Gene3D" id="1.20.1610.10">
    <property type="entry name" value="alpha-1,2-mannosidases domains"/>
    <property type="match status" value="1"/>
</dbReference>
<dbReference type="EC" id="3.2.1.-" evidence="4"/>
<dbReference type="Gene3D" id="3.30.2080.10">
    <property type="entry name" value="GH92 mannosidase domain"/>
    <property type="match status" value="1"/>
</dbReference>
<dbReference type="NCBIfam" id="TIGR01180">
    <property type="entry name" value="aman2_put"/>
    <property type="match status" value="1"/>
</dbReference>
<dbReference type="InterPro" id="IPR014718">
    <property type="entry name" value="GH-type_carb-bd"/>
</dbReference>
<dbReference type="InterPro" id="IPR050883">
    <property type="entry name" value="PNGase"/>
</dbReference>
<reference evidence="4 5" key="1">
    <citation type="submission" date="2021-06" db="EMBL/GenBank/DDBJ databases">
        <title>Genome-based taxonomic framework of Microbacterium strains isolated from marine environment, the description of four new species and reclassification of four preexisting species.</title>
        <authorList>
            <person name="Lee S.D."/>
            <person name="Kim S.-M."/>
            <person name="Byeon Y.-S."/>
            <person name="Yang H.L."/>
            <person name="Kim I.S."/>
        </authorList>
    </citation>
    <scope>NUCLEOTIDE SEQUENCE [LARGE SCALE GENOMIC DNA]</scope>
    <source>
        <strain evidence="4 5">SSW1-49</strain>
    </source>
</reference>
<evidence type="ECO:0000313" key="4">
    <source>
        <dbReference type="EMBL" id="MCK2034945.1"/>
    </source>
</evidence>
<dbReference type="Pfam" id="PF17678">
    <property type="entry name" value="Glyco_hydro_92N"/>
    <property type="match status" value="1"/>
</dbReference>
<evidence type="ECO:0000313" key="5">
    <source>
        <dbReference type="Proteomes" id="UP001300096"/>
    </source>
</evidence>
<feature type="domain" description="Glycosyl hydrolase family 92" evidence="2">
    <location>
        <begin position="417"/>
        <end position="918"/>
    </location>
</feature>
<dbReference type="SUPFAM" id="SSF48208">
    <property type="entry name" value="Six-hairpin glycosidases"/>
    <property type="match status" value="1"/>
</dbReference>
<dbReference type="GO" id="GO:0016798">
    <property type="term" value="F:hydrolase activity, acting on glycosyl bonds"/>
    <property type="evidence" value="ECO:0007669"/>
    <property type="project" value="UniProtKB-KW"/>
</dbReference>
<sequence length="1071" mass="116435">MRTIPRPIEPASLAVTSGSGPHTSLTSRPGIGAVSPTCLRVEIPGSGSGRLTADLTFTTRTLQPGDLLEYYVFAEFVPGHIPDHGAMPWWEGGYAATGTSIDLLFSDGRRLVDAGARDHHGFGIDAEDQGRSRSISVDQWTRKEVDLSAFAGVSVVSAQIHVSAHASVYDAVAWVDGPFLATAPAPSKDGPVGLVDTRRGTHSSARFSRGNTVPATALPNGGVLIVPMTSTDDLAWPYSYHQHNDAECCTPFRGIALSHTATPWIGDWGRLHVRPVPADLDEVGSRFRHADEVARPHDYAVRLENDIVIRIAPVATGAIAAVRFAEAGGALILDQGPAGGEVRVIERDGRAVILVRNAHRAGMIAGAPVTHHAIALDCAFTVDDPPAQGSWATSLTLRMDVPSVTLYLATSTLGAEQALRRLDEAVATGLTVDRAVADAAQVWNRLLGRIRVDGASRDQLVTVYSSLYRLFLYPSALGEHSESGAMSPDVFAFRPESAPTGDAVAGDVVVNNGFWDTYRTAWPAYALFAPERAGHLLYGIVRHYQESGWVPRWTSPGFIDCMVGTSSDIVFADAVAKGVELTDLEAAYDSGIKNALVPSPERSAGRKGAERALFRGHVDDTVEEGLSWTLENAISDFALAELSRIIGERFGEEHPRAAEFHANAVYFRDRCRAYATMFDPMSGFFRGRAPHGAFSIPDPQFDPRVWGGDYVETNAFGMNFTAPHDGAGLARLLGGRDGLRRRLDLFFDTNERGDEAVWGAYGRTVHEMTEARDIRMGMFAPSNQPAHHIPYLYAHTDDKARMQQIVRESLSRLFLGSEFGQGYPGDEDNGEMSCWYLFGALGLYPLAPGSREYVITTPLFCGAEFDVADGRTVRIETRSDHADDVFIQRVRVDGEDWHRVTVDHHRLLAGCRIEIELGSVPSDWFDGSYPASVTRDDEDVHPLADIIDQSATVTGDADDVRALCDDDARTETVVTGQGCVCIVTEQARAVRLYTLTCGAVPAEGPSSWEVFAEDATGARRLLCAENGVTWRWPHETRVFVVPEPLSAHIHLLRIGDPEPRSLAELQLLAAR</sequence>
<evidence type="ECO:0000256" key="1">
    <source>
        <dbReference type="SAM" id="MobiDB-lite"/>
    </source>
</evidence>
<comment type="caution">
    <text evidence="4">The sequence shown here is derived from an EMBL/GenBank/DDBJ whole genome shotgun (WGS) entry which is preliminary data.</text>
</comment>
<dbReference type="PANTHER" id="PTHR12143">
    <property type="entry name" value="PEPTIDE N-GLYCANASE PNGASE -RELATED"/>
    <property type="match status" value="1"/>
</dbReference>
<dbReference type="InterPro" id="IPR005887">
    <property type="entry name" value="GH92_a_mannosidase_put"/>
</dbReference>
<dbReference type="RefSeq" id="WP_247628397.1">
    <property type="nucleotide sequence ID" value="NZ_JAHWXN010000001.1"/>
</dbReference>
<dbReference type="Gene3D" id="2.70.98.10">
    <property type="match status" value="1"/>
</dbReference>
<organism evidence="4 5">
    <name type="scientific">Microbacterium croceum</name>
    <dbReference type="NCBI Taxonomy" id="2851645"/>
    <lineage>
        <taxon>Bacteria</taxon>
        <taxon>Bacillati</taxon>
        <taxon>Actinomycetota</taxon>
        <taxon>Actinomycetes</taxon>
        <taxon>Micrococcales</taxon>
        <taxon>Microbacteriaceae</taxon>
        <taxon>Microbacterium</taxon>
    </lineage>
</organism>
<keyword evidence="5" id="KW-1185">Reference proteome</keyword>
<dbReference type="Proteomes" id="UP001300096">
    <property type="component" value="Unassembled WGS sequence"/>
</dbReference>
<gene>
    <name evidence="4" type="ORF">KZC51_02240</name>
</gene>
<feature type="region of interest" description="Disordered" evidence="1">
    <location>
        <begin position="1"/>
        <end position="31"/>
    </location>
</feature>
<protein>
    <submittedName>
        <fullName evidence="4">GH92 family glycosyl hydrolase</fullName>
        <ecNumber evidence="4">3.2.1.-</ecNumber>
    </submittedName>
</protein>
<proteinExistence type="predicted"/>
<dbReference type="InterPro" id="IPR012939">
    <property type="entry name" value="Glyco_hydro_92"/>
</dbReference>
<dbReference type="EMBL" id="JAHWXN010000001">
    <property type="protein sequence ID" value="MCK2034945.1"/>
    <property type="molecule type" value="Genomic_DNA"/>
</dbReference>
<dbReference type="Pfam" id="PF07971">
    <property type="entry name" value="Glyco_hydro_92"/>
    <property type="match status" value="1"/>
</dbReference>
<dbReference type="InterPro" id="IPR008928">
    <property type="entry name" value="6-hairpin_glycosidase_sf"/>
</dbReference>
<feature type="compositionally biased region" description="Polar residues" evidence="1">
    <location>
        <begin position="14"/>
        <end position="27"/>
    </location>
</feature>
<feature type="domain" description="Glycosyl hydrolase family 92 N-terminal" evidence="3">
    <location>
        <begin position="194"/>
        <end position="333"/>
    </location>
</feature>
<name>A0ABT0FA55_9MICO</name>
<evidence type="ECO:0000259" key="2">
    <source>
        <dbReference type="Pfam" id="PF07971"/>
    </source>
</evidence>
<evidence type="ECO:0000259" key="3">
    <source>
        <dbReference type="Pfam" id="PF17678"/>
    </source>
</evidence>
<keyword evidence="4" id="KW-0378">Hydrolase</keyword>
<accession>A0ABT0FA55</accession>
<dbReference type="PANTHER" id="PTHR12143:SF43">
    <property type="entry name" value="PUTATIVE-RELATED"/>
    <property type="match status" value="1"/>
</dbReference>
<dbReference type="InterPro" id="IPR041371">
    <property type="entry name" value="GH92_N"/>
</dbReference>
<dbReference type="Gene3D" id="1.20.1050.60">
    <property type="entry name" value="alpha-1,2-mannosidase"/>
    <property type="match status" value="1"/>
</dbReference>
<keyword evidence="4" id="KW-0326">Glycosidase</keyword>